<reference evidence="1" key="2">
    <citation type="submission" date="2025-09" db="UniProtKB">
        <authorList>
            <consortium name="Ensembl"/>
        </authorList>
    </citation>
    <scope>IDENTIFICATION</scope>
</reference>
<dbReference type="InterPro" id="IPR051883">
    <property type="entry name" value="AQP11/12_channel"/>
</dbReference>
<protein>
    <submittedName>
        <fullName evidence="1">Uncharacterized protein</fullName>
    </submittedName>
</protein>
<dbReference type="PANTHER" id="PTHR21191:SF7">
    <property type="entry name" value="AQUAPORIN-11"/>
    <property type="match status" value="1"/>
</dbReference>
<reference evidence="1" key="1">
    <citation type="submission" date="2025-08" db="UniProtKB">
        <authorList>
            <consortium name="Ensembl"/>
        </authorList>
    </citation>
    <scope>IDENTIFICATION</scope>
</reference>
<name>A0A8C7FHQ2_ONCKI</name>
<sequence>ELKLIINVVVLLCELSRRILTKLLAPRGLCQSAVYTMELVSTLQLCICNLELLTYLASVVHGLTFHGALGNPCSRLHLPGSLTACGVLKMVLQFMAASVARTMLQGLWALSLSGLYLRHTLQGLQCISPIHTDTHTSLVLPGPLVTAAAVAPLPCRPPSHTHTMDQRYRAHALSSSHPLSLSPVGMMCYVLLFDQMMSGRASPLLANKRK</sequence>
<evidence type="ECO:0000313" key="1">
    <source>
        <dbReference type="Ensembl" id="ENSOKIP00005028195.1"/>
    </source>
</evidence>
<accession>A0A8C7FHQ2</accession>
<dbReference type="GO" id="GO:0015267">
    <property type="term" value="F:channel activity"/>
    <property type="evidence" value="ECO:0007669"/>
    <property type="project" value="TreeGrafter"/>
</dbReference>
<dbReference type="PANTHER" id="PTHR21191">
    <property type="entry name" value="AQUAPORIN"/>
    <property type="match status" value="1"/>
</dbReference>
<dbReference type="Proteomes" id="UP000694557">
    <property type="component" value="Unassembled WGS sequence"/>
</dbReference>
<dbReference type="AlphaFoldDB" id="A0A8C7FHQ2"/>
<dbReference type="Ensembl" id="ENSOKIT00005029848.1">
    <property type="protein sequence ID" value="ENSOKIP00005028195.1"/>
    <property type="gene ID" value="ENSOKIG00005012164.1"/>
</dbReference>
<keyword evidence="2" id="KW-1185">Reference proteome</keyword>
<organism evidence="1 2">
    <name type="scientific">Oncorhynchus kisutch</name>
    <name type="common">Coho salmon</name>
    <name type="synonym">Salmo kisutch</name>
    <dbReference type="NCBI Taxonomy" id="8019"/>
    <lineage>
        <taxon>Eukaryota</taxon>
        <taxon>Metazoa</taxon>
        <taxon>Chordata</taxon>
        <taxon>Craniata</taxon>
        <taxon>Vertebrata</taxon>
        <taxon>Euteleostomi</taxon>
        <taxon>Actinopterygii</taxon>
        <taxon>Neopterygii</taxon>
        <taxon>Teleostei</taxon>
        <taxon>Protacanthopterygii</taxon>
        <taxon>Salmoniformes</taxon>
        <taxon>Salmonidae</taxon>
        <taxon>Salmoninae</taxon>
        <taxon>Oncorhynchus</taxon>
    </lineage>
</organism>
<dbReference type="GeneTree" id="ENSGT01010000228532"/>
<proteinExistence type="predicted"/>
<dbReference type="GO" id="GO:0005737">
    <property type="term" value="C:cytoplasm"/>
    <property type="evidence" value="ECO:0007669"/>
    <property type="project" value="TreeGrafter"/>
</dbReference>
<evidence type="ECO:0000313" key="2">
    <source>
        <dbReference type="Proteomes" id="UP000694557"/>
    </source>
</evidence>